<dbReference type="OrthoDB" id="7376112at2"/>
<keyword evidence="3" id="KW-1185">Reference proteome</keyword>
<proteinExistence type="predicted"/>
<accession>A0A3A9JD52</accession>
<dbReference type="AlphaFoldDB" id="A0A3A9JD52"/>
<dbReference type="Proteomes" id="UP000278036">
    <property type="component" value="Unassembled WGS sequence"/>
</dbReference>
<dbReference type="EMBL" id="RFLX01000003">
    <property type="protein sequence ID" value="RMI25920.1"/>
    <property type="molecule type" value="Genomic_DNA"/>
</dbReference>
<dbReference type="EMBL" id="RAQU01000147">
    <property type="protein sequence ID" value="RKK02505.1"/>
    <property type="molecule type" value="Genomic_DNA"/>
</dbReference>
<protein>
    <submittedName>
        <fullName evidence="1">Uncharacterized protein</fullName>
    </submittedName>
</protein>
<sequence length="80" mass="8394">MTPQPQQAILASIEQMDSTLAVATALAESGRALDLHGLEEDMTRLCGAVLLLPAEDGRVLRPAMAGLLARLEGLSAALLR</sequence>
<evidence type="ECO:0000313" key="2">
    <source>
        <dbReference type="EMBL" id="RMI25920.1"/>
    </source>
</evidence>
<organism evidence="1 4">
    <name type="scientific">Teichococcus wenyumeiae</name>
    <dbReference type="NCBI Taxonomy" id="2478470"/>
    <lineage>
        <taxon>Bacteria</taxon>
        <taxon>Pseudomonadati</taxon>
        <taxon>Pseudomonadota</taxon>
        <taxon>Alphaproteobacteria</taxon>
        <taxon>Acetobacterales</taxon>
        <taxon>Roseomonadaceae</taxon>
        <taxon>Roseomonas</taxon>
    </lineage>
</organism>
<comment type="caution">
    <text evidence="1">The sequence shown here is derived from an EMBL/GenBank/DDBJ whole genome shotgun (WGS) entry which is preliminary data.</text>
</comment>
<dbReference type="InParanoid" id="A0A3A9JD52"/>
<dbReference type="Proteomes" id="UP000274097">
    <property type="component" value="Unassembled WGS sequence"/>
</dbReference>
<dbReference type="RefSeq" id="WP_120639905.1">
    <property type="nucleotide sequence ID" value="NZ_RAQU01000147.1"/>
</dbReference>
<gene>
    <name evidence="1" type="ORF">D6Z83_19440</name>
    <name evidence="2" type="ORF">EBE87_05855</name>
</gene>
<evidence type="ECO:0000313" key="1">
    <source>
        <dbReference type="EMBL" id="RKK02505.1"/>
    </source>
</evidence>
<evidence type="ECO:0000313" key="4">
    <source>
        <dbReference type="Proteomes" id="UP000278036"/>
    </source>
</evidence>
<reference evidence="1 4" key="1">
    <citation type="submission" date="2018-09" db="EMBL/GenBank/DDBJ databases">
        <title>Roseomonas sp. nov., isolated from feces of Tibetan antelopes in the Qinghai-Tibet plateau, China.</title>
        <authorList>
            <person name="Tian Z."/>
        </authorList>
    </citation>
    <scope>NUCLEOTIDE SEQUENCE [LARGE SCALE GENOMIC DNA]</scope>
    <source>
        <strain evidence="2 3">Z23</strain>
        <strain evidence="1 4">Z24</strain>
    </source>
</reference>
<name>A0A3A9JD52_9PROT</name>
<evidence type="ECO:0000313" key="3">
    <source>
        <dbReference type="Proteomes" id="UP000274097"/>
    </source>
</evidence>